<dbReference type="InterPro" id="IPR011701">
    <property type="entry name" value="MFS"/>
</dbReference>
<keyword evidence="3 5" id="KW-1133">Transmembrane helix</keyword>
<dbReference type="Pfam" id="PF07690">
    <property type="entry name" value="MFS_1"/>
    <property type="match status" value="1"/>
</dbReference>
<feature type="transmembrane region" description="Helical" evidence="5">
    <location>
        <begin position="351"/>
        <end position="369"/>
    </location>
</feature>
<proteinExistence type="predicted"/>
<comment type="caution">
    <text evidence="7">The sequence shown here is derived from an EMBL/GenBank/DDBJ whole genome shotgun (WGS) entry which is preliminary data.</text>
</comment>
<dbReference type="EMBL" id="JAFJYH010000107">
    <property type="protein sequence ID" value="KAG4419358.1"/>
    <property type="molecule type" value="Genomic_DNA"/>
</dbReference>
<sequence length="542" mass="57633">MPSKCSDSLQAVGEETPLLLPGPLTPPSVDLEGRSVDDSQAFTPKSPAAIISVLLIGVFVANAEGSLVLATYGKISSEFNDLKNASWLVTSYVLAVSAVQPIYGKLSDIFGRANMLLVAYALFAMGCLVCASGQSLQIVVSGRIISGIGGAGMGSLVSIIITDLVPLREVGSWRSYVNIVSTTGRSLGGPIGGYLADTVGWRWSFLGQCPPTVLGMLLVWLMVPNTTSMKSSESQDDGTKLSRVDFLGSLILVVAMITFLLPMELGGVICPWSHPVIATLVGCFVVASLMFILVETRVAKEPILSLSLMTSWEILLPNTVMFCQSAAQLGMMFTVPIFFEVMQGASSASAGARLFPAVVAVAVAGLLGGYLTKRTGRYKKLLIIATMSSSVSYLLLAIRWNENTNIWESLYIVPGGFGNGLIQSAAFVALTAKVSTDDMAMACSSFYMSANTGTVIGLASTNAVLQGTLRRSLEISLVDHPDGANIIDQALSNIEYIKALQGPIKRTILDAYSQAFRYAHFSNLAFATIAFVSSILVREHEI</sequence>
<dbReference type="OrthoDB" id="6770063at2759"/>
<feature type="transmembrane region" description="Helical" evidence="5">
    <location>
        <begin position="515"/>
        <end position="537"/>
    </location>
</feature>
<dbReference type="Gene3D" id="1.20.1250.20">
    <property type="entry name" value="MFS general substrate transporter like domains"/>
    <property type="match status" value="2"/>
</dbReference>
<feature type="transmembrane region" description="Helical" evidence="5">
    <location>
        <begin position="315"/>
        <end position="339"/>
    </location>
</feature>
<dbReference type="PANTHER" id="PTHR23501:SF33">
    <property type="entry name" value="MAJOR FACILITATOR SUPERFAMILY (MFS) PROFILE DOMAIN-CONTAINING PROTEIN"/>
    <property type="match status" value="1"/>
</dbReference>
<evidence type="ECO:0000256" key="1">
    <source>
        <dbReference type="ARBA" id="ARBA00004141"/>
    </source>
</evidence>
<keyword evidence="8" id="KW-1185">Reference proteome</keyword>
<gene>
    <name evidence="7" type="ORF">IFR04_007506</name>
</gene>
<evidence type="ECO:0000256" key="4">
    <source>
        <dbReference type="ARBA" id="ARBA00023136"/>
    </source>
</evidence>
<feature type="transmembrane region" description="Helical" evidence="5">
    <location>
        <begin position="275"/>
        <end position="294"/>
    </location>
</feature>
<protein>
    <recommendedName>
        <fullName evidence="6">Major facilitator superfamily (MFS) profile domain-containing protein</fullName>
    </recommendedName>
</protein>
<dbReference type="InterPro" id="IPR020846">
    <property type="entry name" value="MFS_dom"/>
</dbReference>
<keyword evidence="2 5" id="KW-0812">Transmembrane</keyword>
<evidence type="ECO:0000256" key="5">
    <source>
        <dbReference type="SAM" id="Phobius"/>
    </source>
</evidence>
<dbReference type="PROSITE" id="PS50850">
    <property type="entry name" value="MFS"/>
    <property type="match status" value="1"/>
</dbReference>
<dbReference type="GO" id="GO:0015174">
    <property type="term" value="F:basic amino acid transmembrane transporter activity"/>
    <property type="evidence" value="ECO:0007669"/>
    <property type="project" value="TreeGrafter"/>
</dbReference>
<name>A0A8H7TI88_9HELO</name>
<reference evidence="7" key="1">
    <citation type="submission" date="2021-02" db="EMBL/GenBank/DDBJ databases">
        <title>Genome sequence Cadophora malorum strain M34.</title>
        <authorList>
            <person name="Stefanovic E."/>
            <person name="Vu D."/>
            <person name="Scully C."/>
            <person name="Dijksterhuis J."/>
            <person name="Roader J."/>
            <person name="Houbraken J."/>
        </authorList>
    </citation>
    <scope>NUCLEOTIDE SEQUENCE</scope>
    <source>
        <strain evidence="7">M34</strain>
    </source>
</reference>
<dbReference type="AlphaFoldDB" id="A0A8H7TI88"/>
<dbReference type="GO" id="GO:0000329">
    <property type="term" value="C:fungal-type vacuole membrane"/>
    <property type="evidence" value="ECO:0007669"/>
    <property type="project" value="TreeGrafter"/>
</dbReference>
<dbReference type="Proteomes" id="UP000664132">
    <property type="component" value="Unassembled WGS sequence"/>
</dbReference>
<dbReference type="PANTHER" id="PTHR23501">
    <property type="entry name" value="MAJOR FACILITATOR SUPERFAMILY"/>
    <property type="match status" value="1"/>
</dbReference>
<accession>A0A8H7TI88</accession>
<feature type="transmembrane region" description="Helical" evidence="5">
    <location>
        <begin position="48"/>
        <end position="73"/>
    </location>
</feature>
<feature type="transmembrane region" description="Helical" evidence="5">
    <location>
        <begin position="109"/>
        <end position="132"/>
    </location>
</feature>
<feature type="transmembrane region" description="Helical" evidence="5">
    <location>
        <begin position="203"/>
        <end position="223"/>
    </location>
</feature>
<evidence type="ECO:0000313" key="8">
    <source>
        <dbReference type="Proteomes" id="UP000664132"/>
    </source>
</evidence>
<feature type="transmembrane region" description="Helical" evidence="5">
    <location>
        <begin position="381"/>
        <end position="398"/>
    </location>
</feature>
<feature type="domain" description="Major facilitator superfamily (MFS) profile" evidence="6">
    <location>
        <begin position="50"/>
        <end position="542"/>
    </location>
</feature>
<evidence type="ECO:0000259" key="6">
    <source>
        <dbReference type="PROSITE" id="PS50850"/>
    </source>
</evidence>
<feature type="transmembrane region" description="Helical" evidence="5">
    <location>
        <begin position="244"/>
        <end position="263"/>
    </location>
</feature>
<feature type="transmembrane region" description="Helical" evidence="5">
    <location>
        <begin position="410"/>
        <end position="432"/>
    </location>
</feature>
<organism evidence="7 8">
    <name type="scientific">Cadophora malorum</name>
    <dbReference type="NCBI Taxonomy" id="108018"/>
    <lineage>
        <taxon>Eukaryota</taxon>
        <taxon>Fungi</taxon>
        <taxon>Dikarya</taxon>
        <taxon>Ascomycota</taxon>
        <taxon>Pezizomycotina</taxon>
        <taxon>Leotiomycetes</taxon>
        <taxon>Helotiales</taxon>
        <taxon>Ploettnerulaceae</taxon>
        <taxon>Cadophora</taxon>
    </lineage>
</organism>
<evidence type="ECO:0000256" key="3">
    <source>
        <dbReference type="ARBA" id="ARBA00022989"/>
    </source>
</evidence>
<evidence type="ECO:0000256" key="2">
    <source>
        <dbReference type="ARBA" id="ARBA00022692"/>
    </source>
</evidence>
<evidence type="ECO:0000313" key="7">
    <source>
        <dbReference type="EMBL" id="KAG4419358.1"/>
    </source>
</evidence>
<dbReference type="InterPro" id="IPR036259">
    <property type="entry name" value="MFS_trans_sf"/>
</dbReference>
<dbReference type="SUPFAM" id="SSF103473">
    <property type="entry name" value="MFS general substrate transporter"/>
    <property type="match status" value="1"/>
</dbReference>
<feature type="transmembrane region" description="Helical" evidence="5">
    <location>
        <begin position="85"/>
        <end position="103"/>
    </location>
</feature>
<keyword evidence="4 5" id="KW-0472">Membrane</keyword>
<comment type="subcellular location">
    <subcellularLocation>
        <location evidence="1">Membrane</location>
        <topology evidence="1">Multi-pass membrane protein</topology>
    </subcellularLocation>
</comment>
<feature type="transmembrane region" description="Helical" evidence="5">
    <location>
        <begin position="144"/>
        <end position="165"/>
    </location>
</feature>